<evidence type="ECO:0000313" key="8">
    <source>
        <dbReference type="Proteomes" id="UP001190640"/>
    </source>
</evidence>
<dbReference type="RefSeq" id="XP_054854702.1">
    <property type="nucleotide sequence ID" value="XM_054998727.1"/>
</dbReference>
<dbReference type="PANTHER" id="PTHR20914:SF25">
    <property type="entry name" value="PHOSPHOLIPASE A2 INHIBITOR AND LY6_PLAUR DOMAIN-CONTAINING PROTEIN"/>
    <property type="match status" value="1"/>
</dbReference>
<dbReference type="KEGG" id="emc:129342820"/>
<protein>
    <submittedName>
        <fullName evidence="9">Phospholipase A2 inhibitor and Ly6/PLAUR domain-containing protein-like</fullName>
    </submittedName>
</protein>
<feature type="chain" id="PRO_5041654925" evidence="6">
    <location>
        <begin position="17"/>
        <end position="242"/>
    </location>
</feature>
<dbReference type="InterPro" id="IPR004126">
    <property type="entry name" value="PLipase_A2_inh_N"/>
</dbReference>
<evidence type="ECO:0000256" key="1">
    <source>
        <dbReference type="ARBA" id="ARBA00004613"/>
    </source>
</evidence>
<evidence type="ECO:0000256" key="5">
    <source>
        <dbReference type="ARBA" id="ARBA00023157"/>
    </source>
</evidence>
<feature type="signal peptide" evidence="6">
    <location>
        <begin position="1"/>
        <end position="16"/>
    </location>
</feature>
<dbReference type="PANTHER" id="PTHR20914">
    <property type="entry name" value="LY6/PLAUR DOMAIN-CONTAINING PROTEIN 8"/>
    <property type="match status" value="1"/>
</dbReference>
<evidence type="ECO:0000256" key="6">
    <source>
        <dbReference type="SAM" id="SignalP"/>
    </source>
</evidence>
<dbReference type="Proteomes" id="UP001190640">
    <property type="component" value="Chromosome 15"/>
</dbReference>
<feature type="domain" description="Phospholipase A2 inhibitor N-terminal" evidence="7">
    <location>
        <begin position="21"/>
        <end position="101"/>
    </location>
</feature>
<dbReference type="InterPro" id="IPR050918">
    <property type="entry name" value="CNF-like_PLA2_Inhibitor"/>
</dbReference>
<keyword evidence="8" id="KW-1185">Reference proteome</keyword>
<dbReference type="AlphaFoldDB" id="A0AA97LK38"/>
<keyword evidence="6" id="KW-0732">Signal</keyword>
<dbReference type="SUPFAM" id="SSF57302">
    <property type="entry name" value="Snake toxin-like"/>
    <property type="match status" value="1"/>
</dbReference>
<evidence type="ECO:0000313" key="9">
    <source>
        <dbReference type="RefSeq" id="XP_054854702.1"/>
    </source>
</evidence>
<keyword evidence="3" id="KW-0964">Secreted</keyword>
<evidence type="ECO:0000256" key="2">
    <source>
        <dbReference type="ARBA" id="ARBA00006570"/>
    </source>
</evidence>
<proteinExistence type="inferred from homology"/>
<keyword evidence="5" id="KW-1015">Disulfide bond</keyword>
<dbReference type="Gene3D" id="2.10.60.10">
    <property type="entry name" value="CD59"/>
    <property type="match status" value="2"/>
</dbReference>
<comment type="similarity">
    <text evidence="2">Belongs to the CNF-like-inhibitor family.</text>
</comment>
<reference evidence="9" key="1">
    <citation type="submission" date="2025-08" db="UniProtKB">
        <authorList>
            <consortium name="RefSeq"/>
        </authorList>
    </citation>
    <scope>IDENTIFICATION</scope>
    <source>
        <tissue evidence="9">Blood</tissue>
    </source>
</reference>
<dbReference type="GO" id="GO:0019834">
    <property type="term" value="F:phospholipase A2 inhibitor activity"/>
    <property type="evidence" value="ECO:0007669"/>
    <property type="project" value="UniProtKB-KW"/>
</dbReference>
<dbReference type="CDD" id="cd23572">
    <property type="entry name" value="TFP_LU_ECD_PINLYP_rpt2"/>
    <property type="match status" value="1"/>
</dbReference>
<sequence length="242" mass="25804">MQTCLIFSILSALVDAVDLLACEDCSRPGQVCDGEMRPCFLGEDTCGSILGETNLGTEASLGILKSCTEYRACKAGVRTMTVGAQVTLRRSALCCQGESCRNESVILPQENTVLNGFSCPACYVKDSDSCVAESMLVCTGSENHCIYVTGTLEKLQGITATSTTFAAKGCATKSACESRQGMSAYSGGYSYTISTIKECYPAPISTNSAYAHDDSWMEPVSLDLITISVMSTFYFLFCAAFV</sequence>
<evidence type="ECO:0000256" key="3">
    <source>
        <dbReference type="ARBA" id="ARBA00022525"/>
    </source>
</evidence>
<organism evidence="8 9">
    <name type="scientific">Eublepharis macularius</name>
    <name type="common">Leopard gecko</name>
    <name type="synonym">Cyrtodactylus macularius</name>
    <dbReference type="NCBI Taxonomy" id="481883"/>
    <lineage>
        <taxon>Eukaryota</taxon>
        <taxon>Metazoa</taxon>
        <taxon>Chordata</taxon>
        <taxon>Craniata</taxon>
        <taxon>Vertebrata</taxon>
        <taxon>Euteleostomi</taxon>
        <taxon>Lepidosauria</taxon>
        <taxon>Squamata</taxon>
        <taxon>Bifurcata</taxon>
        <taxon>Gekkota</taxon>
        <taxon>Eublepharidae</taxon>
        <taxon>Eublepharinae</taxon>
        <taxon>Eublepharis</taxon>
    </lineage>
</organism>
<gene>
    <name evidence="9" type="primary">LOC129342820</name>
</gene>
<accession>A0AA97LK38</accession>
<dbReference type="InterPro" id="IPR045860">
    <property type="entry name" value="Snake_toxin-like_sf"/>
</dbReference>
<dbReference type="CDD" id="cd23588">
    <property type="entry name" value="TFP_LU_ECD_PLIG"/>
    <property type="match status" value="1"/>
</dbReference>
<keyword evidence="4 9" id="KW-0593">Phospholipase A2 inhibitor</keyword>
<dbReference type="Pfam" id="PF02988">
    <property type="entry name" value="PLA2_inh"/>
    <property type="match status" value="1"/>
</dbReference>
<evidence type="ECO:0000256" key="4">
    <source>
        <dbReference type="ARBA" id="ARBA00023005"/>
    </source>
</evidence>
<dbReference type="GeneID" id="129342820"/>
<comment type="subcellular location">
    <subcellularLocation>
        <location evidence="1">Secreted</location>
    </subcellularLocation>
</comment>
<name>A0AA97LK38_EUBMA</name>
<dbReference type="GO" id="GO:0005576">
    <property type="term" value="C:extracellular region"/>
    <property type="evidence" value="ECO:0007669"/>
    <property type="project" value="UniProtKB-SubCell"/>
</dbReference>
<evidence type="ECO:0000259" key="7">
    <source>
        <dbReference type="Pfam" id="PF02988"/>
    </source>
</evidence>